<dbReference type="EMBL" id="OX336137">
    <property type="protein sequence ID" value="CAI2717216.1"/>
    <property type="molecule type" value="Genomic_DNA"/>
</dbReference>
<evidence type="ECO:0000313" key="2">
    <source>
        <dbReference type="Proteomes" id="UP001157733"/>
    </source>
</evidence>
<evidence type="ECO:0000313" key="1">
    <source>
        <dbReference type="EMBL" id="CAI2717216.1"/>
    </source>
</evidence>
<organism evidence="1 2">
    <name type="scientific">Nitrospina watsonii</name>
    <dbReference type="NCBI Taxonomy" id="1323948"/>
    <lineage>
        <taxon>Bacteria</taxon>
        <taxon>Pseudomonadati</taxon>
        <taxon>Nitrospinota/Tectimicrobiota group</taxon>
        <taxon>Nitrospinota</taxon>
        <taxon>Nitrospinia</taxon>
        <taxon>Nitrospinales</taxon>
        <taxon>Nitrospinaceae</taxon>
        <taxon>Nitrospina</taxon>
    </lineage>
</organism>
<dbReference type="Proteomes" id="UP001157733">
    <property type="component" value="Chromosome"/>
</dbReference>
<keyword evidence="2" id="KW-1185">Reference proteome</keyword>
<sequence>MSTKIGVPSLCSFIETRVLKTDVCLERFDVF</sequence>
<name>A0ABN8VVF7_9BACT</name>
<accession>A0ABN8VVF7</accession>
<proteinExistence type="predicted"/>
<reference evidence="1 2" key="1">
    <citation type="submission" date="2022-09" db="EMBL/GenBank/DDBJ databases">
        <authorList>
            <person name="Kop L."/>
        </authorList>
    </citation>
    <scope>NUCLEOTIDE SEQUENCE [LARGE SCALE GENOMIC DNA]</scope>
    <source>
        <strain evidence="1 2">347</strain>
    </source>
</reference>
<protein>
    <submittedName>
        <fullName evidence="1">Uncharacterized protein</fullName>
    </submittedName>
</protein>
<gene>
    <name evidence="1" type="ORF">NSPWAT_0357</name>
</gene>